<dbReference type="InterPro" id="IPR017871">
    <property type="entry name" value="ABC_transporter-like_CS"/>
</dbReference>
<dbReference type="InterPro" id="IPR050093">
    <property type="entry name" value="ABC_SmlMolc_Importer"/>
</dbReference>
<dbReference type="AlphaFoldDB" id="A0A285VTG8"/>
<protein>
    <recommendedName>
        <fullName evidence="9">ABC-type quaternary amine transporter</fullName>
        <ecNumber evidence="9">7.6.2.9</ecNumber>
    </recommendedName>
</protein>
<evidence type="ECO:0000256" key="7">
    <source>
        <dbReference type="ARBA" id="ARBA00023065"/>
    </source>
</evidence>
<evidence type="ECO:0000313" key="13">
    <source>
        <dbReference type="Proteomes" id="UP000219688"/>
    </source>
</evidence>
<dbReference type="EC" id="7.6.2.9" evidence="9"/>
<feature type="region of interest" description="Disordered" evidence="10">
    <location>
        <begin position="251"/>
        <end position="279"/>
    </location>
</feature>
<evidence type="ECO:0000259" key="11">
    <source>
        <dbReference type="PROSITE" id="PS50893"/>
    </source>
</evidence>
<evidence type="ECO:0000256" key="5">
    <source>
        <dbReference type="ARBA" id="ARBA00022840"/>
    </source>
</evidence>
<accession>A0A285VTG8</accession>
<dbReference type="Proteomes" id="UP000219688">
    <property type="component" value="Unassembled WGS sequence"/>
</dbReference>
<feature type="domain" description="ABC transporter" evidence="11">
    <location>
        <begin position="2"/>
        <end position="232"/>
    </location>
</feature>
<dbReference type="FunFam" id="3.40.50.300:FF:000425">
    <property type="entry name" value="Probable ABC transporter, ATP-binding subunit"/>
    <property type="match status" value="1"/>
</dbReference>
<evidence type="ECO:0000313" key="12">
    <source>
        <dbReference type="EMBL" id="SOC56878.1"/>
    </source>
</evidence>
<dbReference type="GO" id="GO:0015408">
    <property type="term" value="F:ABC-type ferric iron transporter activity"/>
    <property type="evidence" value="ECO:0007669"/>
    <property type="project" value="InterPro"/>
</dbReference>
<evidence type="ECO:0000256" key="8">
    <source>
        <dbReference type="ARBA" id="ARBA00023136"/>
    </source>
</evidence>
<dbReference type="CDD" id="cd03259">
    <property type="entry name" value="ABC_Carb_Solutes_like"/>
    <property type="match status" value="1"/>
</dbReference>
<evidence type="ECO:0000256" key="3">
    <source>
        <dbReference type="ARBA" id="ARBA00022496"/>
    </source>
</evidence>
<name>A0A285VTG8_9MICO</name>
<dbReference type="InterPro" id="IPR027417">
    <property type="entry name" value="P-loop_NTPase"/>
</dbReference>
<dbReference type="InterPro" id="IPR015853">
    <property type="entry name" value="ABC_transpr_FbpC"/>
</dbReference>
<keyword evidence="4" id="KW-0547">Nucleotide-binding</keyword>
<proteinExistence type="predicted"/>
<dbReference type="PANTHER" id="PTHR42781:SF4">
    <property type="entry name" value="SPERMIDINE_PUTRESCINE IMPORT ATP-BINDING PROTEIN POTA"/>
    <property type="match status" value="1"/>
</dbReference>
<sequence length="357" mass="37933">MLQLDEVTVRFGATTAVDDVTLSLDEGQVLAVLGPSGCGKSTLLRAVAGLERLDAGSVRWRERDLRGVPTHERGFALMFQDGQLFAHASVADNIGYALRLRRLGVAERRRRVDELLELVGLPGYGARRPATLSGGEQQRVALARSLAADPGLLLLDEPLSALDRSLRERLAGDLREILVTTGTTAVLVTHDHDEAFTIADRMAVMLAGQVVQEGTTAEVWRAPATREVAEFIGFETFLTGAAADTVSPPARRVGAVSPADRRVGTDAPAGPPGRIDGSAGTDRRVLALRRAALRVDPSGRLEGVVRRAVAVSDAVHLTVDVDGVGEVAALGDDPGHHLEGRRVRLALDPRGTAYLPG</sequence>
<dbReference type="Gene3D" id="3.40.50.300">
    <property type="entry name" value="P-loop containing nucleotide triphosphate hydrolases"/>
    <property type="match status" value="1"/>
</dbReference>
<keyword evidence="7" id="KW-0406">Ion transport</keyword>
<dbReference type="EMBL" id="OBQK01000009">
    <property type="protein sequence ID" value="SOC56878.1"/>
    <property type="molecule type" value="Genomic_DNA"/>
</dbReference>
<dbReference type="SMART" id="SM00382">
    <property type="entry name" value="AAA"/>
    <property type="match status" value="1"/>
</dbReference>
<dbReference type="GO" id="GO:0015418">
    <property type="term" value="F:ABC-type quaternary ammonium compound transporting activity"/>
    <property type="evidence" value="ECO:0007669"/>
    <property type="project" value="UniProtKB-EC"/>
</dbReference>
<evidence type="ECO:0000256" key="4">
    <source>
        <dbReference type="ARBA" id="ARBA00022741"/>
    </source>
</evidence>
<keyword evidence="5 12" id="KW-0067">ATP-binding</keyword>
<dbReference type="Pfam" id="PF00005">
    <property type="entry name" value="ABC_tran"/>
    <property type="match status" value="1"/>
</dbReference>
<organism evidence="12 13">
    <name type="scientific">Ornithinimicrobium cerasi</name>
    <dbReference type="NCBI Taxonomy" id="2248773"/>
    <lineage>
        <taxon>Bacteria</taxon>
        <taxon>Bacillati</taxon>
        <taxon>Actinomycetota</taxon>
        <taxon>Actinomycetes</taxon>
        <taxon>Micrococcales</taxon>
        <taxon>Ornithinimicrobiaceae</taxon>
        <taxon>Ornithinimicrobium</taxon>
    </lineage>
</organism>
<keyword evidence="6" id="KW-0408">Iron</keyword>
<keyword evidence="1" id="KW-0813">Transport</keyword>
<evidence type="ECO:0000256" key="6">
    <source>
        <dbReference type="ARBA" id="ARBA00023004"/>
    </source>
</evidence>
<keyword evidence="3" id="KW-0410">Iron transport</keyword>
<dbReference type="GO" id="GO:0016020">
    <property type="term" value="C:membrane"/>
    <property type="evidence" value="ECO:0007669"/>
    <property type="project" value="InterPro"/>
</dbReference>
<evidence type="ECO:0000256" key="2">
    <source>
        <dbReference type="ARBA" id="ARBA00022475"/>
    </source>
</evidence>
<keyword evidence="2" id="KW-1003">Cell membrane</keyword>
<keyword evidence="8" id="KW-0472">Membrane</keyword>
<gene>
    <name evidence="12" type="ORF">SAMN05421879_10987</name>
</gene>
<keyword evidence="13" id="KW-1185">Reference proteome</keyword>
<dbReference type="PANTHER" id="PTHR42781">
    <property type="entry name" value="SPERMIDINE/PUTRESCINE IMPORT ATP-BINDING PROTEIN POTA"/>
    <property type="match status" value="1"/>
</dbReference>
<dbReference type="SUPFAM" id="SSF52540">
    <property type="entry name" value="P-loop containing nucleoside triphosphate hydrolases"/>
    <property type="match status" value="1"/>
</dbReference>
<reference evidence="13" key="1">
    <citation type="submission" date="2017-08" db="EMBL/GenBank/DDBJ databases">
        <authorList>
            <person name="Varghese N."/>
            <person name="Submissions S."/>
        </authorList>
    </citation>
    <scope>NUCLEOTIDE SEQUENCE [LARGE SCALE GENOMIC DNA]</scope>
    <source>
        <strain evidence="13">USBA17B2</strain>
    </source>
</reference>
<dbReference type="GO" id="GO:0005524">
    <property type="term" value="F:ATP binding"/>
    <property type="evidence" value="ECO:0007669"/>
    <property type="project" value="UniProtKB-KW"/>
</dbReference>
<dbReference type="InterPro" id="IPR003593">
    <property type="entry name" value="AAA+_ATPase"/>
</dbReference>
<dbReference type="GO" id="GO:0016887">
    <property type="term" value="F:ATP hydrolysis activity"/>
    <property type="evidence" value="ECO:0007669"/>
    <property type="project" value="InterPro"/>
</dbReference>
<evidence type="ECO:0000256" key="10">
    <source>
        <dbReference type="SAM" id="MobiDB-lite"/>
    </source>
</evidence>
<dbReference type="InterPro" id="IPR003439">
    <property type="entry name" value="ABC_transporter-like_ATP-bd"/>
</dbReference>
<evidence type="ECO:0000256" key="1">
    <source>
        <dbReference type="ARBA" id="ARBA00022448"/>
    </source>
</evidence>
<dbReference type="RefSeq" id="WP_097188753.1">
    <property type="nucleotide sequence ID" value="NZ_OBQK01000009.1"/>
</dbReference>
<evidence type="ECO:0000256" key="9">
    <source>
        <dbReference type="ARBA" id="ARBA00066388"/>
    </source>
</evidence>
<dbReference type="PROSITE" id="PS00211">
    <property type="entry name" value="ABC_TRANSPORTER_1"/>
    <property type="match status" value="1"/>
</dbReference>
<dbReference type="PROSITE" id="PS50893">
    <property type="entry name" value="ABC_TRANSPORTER_2"/>
    <property type="match status" value="1"/>
</dbReference>